<feature type="coiled-coil region" evidence="1">
    <location>
        <begin position="50"/>
        <end position="84"/>
    </location>
</feature>
<protein>
    <submittedName>
        <fullName evidence="2">Uncharacterized protein</fullName>
    </submittedName>
</protein>
<comment type="caution">
    <text evidence="2">The sequence shown here is derived from an EMBL/GenBank/DDBJ whole genome shotgun (WGS) entry which is preliminary data.</text>
</comment>
<dbReference type="InterPro" id="IPR043767">
    <property type="entry name" value="DUF5713"/>
</dbReference>
<organism evidence="2 3">
    <name type="scientific">Nonomuraea aridisoli</name>
    <dbReference type="NCBI Taxonomy" id="2070368"/>
    <lineage>
        <taxon>Bacteria</taxon>
        <taxon>Bacillati</taxon>
        <taxon>Actinomycetota</taxon>
        <taxon>Actinomycetes</taxon>
        <taxon>Streptosporangiales</taxon>
        <taxon>Streptosporangiaceae</taxon>
        <taxon>Nonomuraea</taxon>
    </lineage>
</organism>
<dbReference type="RefSeq" id="WP_111184349.1">
    <property type="nucleotide sequence ID" value="NZ_POUD01000289.1"/>
</dbReference>
<keyword evidence="3" id="KW-1185">Reference proteome</keyword>
<proteinExistence type="predicted"/>
<dbReference type="Proteomes" id="UP000249304">
    <property type="component" value="Unassembled WGS sequence"/>
</dbReference>
<dbReference type="AlphaFoldDB" id="A0A2W2E6G6"/>
<keyword evidence="1" id="KW-0175">Coiled coil</keyword>
<name>A0A2W2E6G6_9ACTN</name>
<gene>
    <name evidence="2" type="ORF">C1J01_40395</name>
</gene>
<reference evidence="2 3" key="1">
    <citation type="submission" date="2018-01" db="EMBL/GenBank/DDBJ databases">
        <title>Draft genome sequence of Nonomuraea sp. KC333.</title>
        <authorList>
            <person name="Sahin N."/>
            <person name="Saygin H."/>
            <person name="Ay H."/>
        </authorList>
    </citation>
    <scope>NUCLEOTIDE SEQUENCE [LARGE SCALE GENOMIC DNA]</scope>
    <source>
        <strain evidence="2 3">KC333</strain>
    </source>
</reference>
<dbReference type="OrthoDB" id="8795357at2"/>
<evidence type="ECO:0000313" key="3">
    <source>
        <dbReference type="Proteomes" id="UP000249304"/>
    </source>
</evidence>
<dbReference type="EMBL" id="POUD01000289">
    <property type="protein sequence ID" value="PZG07588.1"/>
    <property type="molecule type" value="Genomic_DNA"/>
</dbReference>
<evidence type="ECO:0000256" key="1">
    <source>
        <dbReference type="SAM" id="Coils"/>
    </source>
</evidence>
<sequence length="113" mass="12329">MALTNRQAAGHPFLQGMYDDGWFPDHLVDKGKAILLRLCARIEAERPADLAALYALTDAATEELNALEEEFDAAGSEIETVARELIGADFAFVAAAYGFPDADRETLIGARNW</sequence>
<accession>A0A2W2E6G6</accession>
<evidence type="ECO:0000313" key="2">
    <source>
        <dbReference type="EMBL" id="PZG07588.1"/>
    </source>
</evidence>
<dbReference type="Pfam" id="PF18977">
    <property type="entry name" value="DUF5713"/>
    <property type="match status" value="1"/>
</dbReference>